<dbReference type="OrthoDB" id="122201at2"/>
<feature type="region of interest" description="Disordered" evidence="14">
    <location>
        <begin position="43"/>
        <end position="63"/>
    </location>
</feature>
<proteinExistence type="inferred from homology"/>
<evidence type="ECO:0000256" key="1">
    <source>
        <dbReference type="ARBA" id="ARBA00022448"/>
    </source>
</evidence>
<evidence type="ECO:0000256" key="10">
    <source>
        <dbReference type="ARBA" id="ARBA00025614"/>
    </source>
</evidence>
<sequence>MTYSLRHGRPVASLFRTVFVAFVAAAFAFAPLRIAAQAPVPAHSSTPAATSTPANGSAAAENSNSDDEEKAFLYSPAVQSVARILHLKVETTVHIFLGINFAVIFLLIAVPLGRYMPRIIRKRSQTLGHHLSEAREATADAKTRLSAVEAQLAGLGEEIAKFRAEVEQEALEDEKRIKASLHEESARIVASVEQEIGVAVAQAKRGLRNFAADLAIEQASKQVVLTPETDRALIAEFVSGVAADGASKGGKN</sequence>
<comment type="function">
    <text evidence="10">Component of the F(0) channel, it forms part of the peripheral stalk, linking F(1) to F(0). The b'-subunit is a diverged and duplicated form of b found in plants and photosynthetic bacteria.</text>
</comment>
<keyword evidence="8 12" id="KW-0066">ATP synthesis</keyword>
<evidence type="ECO:0000256" key="11">
    <source>
        <dbReference type="ARBA" id="ARBA00037847"/>
    </source>
</evidence>
<comment type="subcellular location">
    <subcellularLocation>
        <location evidence="12">Cell membrane</location>
        <topology evidence="12">Single-pass membrane protein</topology>
    </subcellularLocation>
    <subcellularLocation>
        <location evidence="11">Endomembrane system</location>
        <topology evidence="11">Single-pass membrane protein</topology>
    </subcellularLocation>
</comment>
<evidence type="ECO:0000256" key="4">
    <source>
        <dbReference type="ARBA" id="ARBA00022781"/>
    </source>
</evidence>
<evidence type="ECO:0000256" key="5">
    <source>
        <dbReference type="ARBA" id="ARBA00022989"/>
    </source>
</evidence>
<evidence type="ECO:0000313" key="15">
    <source>
        <dbReference type="EMBL" id="SPE17449.1"/>
    </source>
</evidence>
<comment type="similarity">
    <text evidence="12">Belongs to the ATPase B chain family.</text>
</comment>
<dbReference type="HAMAP" id="MF_01398">
    <property type="entry name" value="ATP_synth_b_bprime"/>
    <property type="match status" value="1"/>
</dbReference>
<evidence type="ECO:0000256" key="13">
    <source>
        <dbReference type="SAM" id="Coils"/>
    </source>
</evidence>
<evidence type="ECO:0000256" key="7">
    <source>
        <dbReference type="ARBA" id="ARBA00023136"/>
    </source>
</evidence>
<dbReference type="GO" id="GO:0005886">
    <property type="term" value="C:plasma membrane"/>
    <property type="evidence" value="ECO:0007669"/>
    <property type="project" value="UniProtKB-SubCell"/>
</dbReference>
<evidence type="ECO:0000256" key="8">
    <source>
        <dbReference type="ARBA" id="ARBA00023310"/>
    </source>
</evidence>
<name>A0A2N9L2J4_9BACT</name>
<dbReference type="EMBL" id="OKRB01000002">
    <property type="protein sequence ID" value="SPE17449.1"/>
    <property type="molecule type" value="Genomic_DNA"/>
</dbReference>
<dbReference type="GO" id="GO:0045259">
    <property type="term" value="C:proton-transporting ATP synthase complex"/>
    <property type="evidence" value="ECO:0007669"/>
    <property type="project" value="UniProtKB-KW"/>
</dbReference>
<dbReference type="AlphaFoldDB" id="A0A2N9L2J4"/>
<feature type="transmembrane region" description="Helical" evidence="12">
    <location>
        <begin position="93"/>
        <end position="113"/>
    </location>
</feature>
<dbReference type="GO" id="GO:0046933">
    <property type="term" value="F:proton-transporting ATP synthase activity, rotational mechanism"/>
    <property type="evidence" value="ECO:0007669"/>
    <property type="project" value="UniProtKB-UniRule"/>
</dbReference>
<keyword evidence="4 12" id="KW-0375">Hydrogen ion transport</keyword>
<comment type="function">
    <text evidence="9 12">F(1)F(0) ATP synthase produces ATP from ADP in the presence of a proton or sodium gradient. F-type ATPases consist of two structural domains, F(1) containing the extramembraneous catalytic core and F(0) containing the membrane proton channel, linked together by a central stalk and a peripheral stalk. During catalysis, ATP synthesis in the catalytic domain of F(1) is coupled via a rotary mechanism of the central stalk subunits to proton translocation.</text>
</comment>
<evidence type="ECO:0000256" key="12">
    <source>
        <dbReference type="HAMAP-Rule" id="MF_01398"/>
    </source>
</evidence>
<keyword evidence="3 12" id="KW-0812">Transmembrane</keyword>
<dbReference type="Pfam" id="PF00430">
    <property type="entry name" value="ATP-synt_B"/>
    <property type="match status" value="1"/>
</dbReference>
<evidence type="ECO:0000256" key="3">
    <source>
        <dbReference type="ARBA" id="ARBA00022692"/>
    </source>
</evidence>
<accession>A0A2N9L2J4</accession>
<protein>
    <recommendedName>
        <fullName evidence="12">ATP synthase subunit b</fullName>
    </recommendedName>
    <alternativeName>
        <fullName evidence="12">ATP synthase F(0) sector subunit b</fullName>
    </alternativeName>
    <alternativeName>
        <fullName evidence="12">ATPase subunit I</fullName>
    </alternativeName>
    <alternativeName>
        <fullName evidence="12">F-type ATPase subunit b</fullName>
        <shortName evidence="12">F-ATPase subunit b</shortName>
    </alternativeName>
</protein>
<dbReference type="InterPro" id="IPR002146">
    <property type="entry name" value="ATP_synth_b/b'su_bac/chlpt"/>
</dbReference>
<reference evidence="16" key="1">
    <citation type="submission" date="2018-02" db="EMBL/GenBank/DDBJ databases">
        <authorList>
            <person name="Hausmann B."/>
        </authorList>
    </citation>
    <scope>NUCLEOTIDE SEQUENCE [LARGE SCALE GENOMIC DNA]</scope>
    <source>
        <strain evidence="16">Peat soil MAG SbA5</strain>
    </source>
</reference>
<keyword evidence="12" id="KW-1003">Cell membrane</keyword>
<gene>
    <name evidence="12 15" type="primary">atpF</name>
    <name evidence="15" type="ORF">SBA5_100046</name>
</gene>
<keyword evidence="1 12" id="KW-0813">Transport</keyword>
<evidence type="ECO:0000256" key="14">
    <source>
        <dbReference type="SAM" id="MobiDB-lite"/>
    </source>
</evidence>
<organism evidence="15 16">
    <name type="scientific">Candidatus Sulfuritelmatomonas gaucii</name>
    <dbReference type="NCBI Taxonomy" id="2043161"/>
    <lineage>
        <taxon>Bacteria</taxon>
        <taxon>Pseudomonadati</taxon>
        <taxon>Acidobacteriota</taxon>
        <taxon>Terriglobia</taxon>
        <taxon>Terriglobales</taxon>
        <taxon>Acidobacteriaceae</taxon>
        <taxon>Candidatus Sulfuritelmatomonas</taxon>
    </lineage>
</organism>
<evidence type="ECO:0000256" key="2">
    <source>
        <dbReference type="ARBA" id="ARBA00022547"/>
    </source>
</evidence>
<evidence type="ECO:0000256" key="9">
    <source>
        <dbReference type="ARBA" id="ARBA00025198"/>
    </source>
</evidence>
<feature type="compositionally biased region" description="Polar residues" evidence="14">
    <location>
        <begin position="43"/>
        <end position="55"/>
    </location>
</feature>
<keyword evidence="6 12" id="KW-0406">Ion transport</keyword>
<feature type="coiled-coil region" evidence="13">
    <location>
        <begin position="131"/>
        <end position="172"/>
    </location>
</feature>
<dbReference type="CDD" id="cd06503">
    <property type="entry name" value="ATP-synt_Fo_b"/>
    <property type="match status" value="1"/>
</dbReference>
<dbReference type="Proteomes" id="UP000239735">
    <property type="component" value="Unassembled WGS sequence"/>
</dbReference>
<keyword evidence="13" id="KW-0175">Coiled coil</keyword>
<keyword evidence="7 12" id="KW-0472">Membrane</keyword>
<evidence type="ECO:0000256" key="6">
    <source>
        <dbReference type="ARBA" id="ARBA00023065"/>
    </source>
</evidence>
<evidence type="ECO:0000313" key="16">
    <source>
        <dbReference type="Proteomes" id="UP000239735"/>
    </source>
</evidence>
<keyword evidence="5 12" id="KW-1133">Transmembrane helix</keyword>
<keyword evidence="2 12" id="KW-0138">CF(0)</keyword>
<dbReference type="GO" id="GO:0012505">
    <property type="term" value="C:endomembrane system"/>
    <property type="evidence" value="ECO:0007669"/>
    <property type="project" value="UniProtKB-SubCell"/>
</dbReference>
<comment type="subunit">
    <text evidence="12">F-type ATPases have 2 components, F(1) - the catalytic core - and F(0) - the membrane proton channel. F(1) has five subunits: alpha(3), beta(3), gamma(1), delta(1), epsilon(1). F(0) has three main subunits: a(1), b(2) and c(10-14). The alpha and beta chains form an alternating ring which encloses part of the gamma chain. F(1) is attached to F(0) by a central stalk formed by the gamma and epsilon chains, while a peripheral stalk is formed by the delta and b chains.</text>
</comment>